<dbReference type="Pfam" id="PF00069">
    <property type="entry name" value="Pkinase"/>
    <property type="match status" value="1"/>
</dbReference>
<dbReference type="KEGG" id="mri:Mal4_07640"/>
<dbReference type="PANTHER" id="PTHR43289:SF6">
    <property type="entry name" value="SERINE_THREONINE-PROTEIN KINASE NEKL-3"/>
    <property type="match status" value="1"/>
</dbReference>
<dbReference type="GO" id="GO:0005524">
    <property type="term" value="F:ATP binding"/>
    <property type="evidence" value="ECO:0007669"/>
    <property type="project" value="UniProtKB-UniRule"/>
</dbReference>
<keyword evidence="1 7" id="KW-0808">Transferase</keyword>
<dbReference type="AlphaFoldDB" id="A0A517Z1Z4"/>
<dbReference type="EMBL" id="CP036275">
    <property type="protein sequence ID" value="QDU36478.1"/>
    <property type="molecule type" value="Genomic_DNA"/>
</dbReference>
<keyword evidence="2 5" id="KW-0547">Nucleotide-binding</keyword>
<dbReference type="OrthoDB" id="240423at2"/>
<evidence type="ECO:0000313" key="7">
    <source>
        <dbReference type="EMBL" id="QDU36478.1"/>
    </source>
</evidence>
<dbReference type="CDD" id="cd14014">
    <property type="entry name" value="STKc_PknB_like"/>
    <property type="match status" value="1"/>
</dbReference>
<evidence type="ECO:0000256" key="3">
    <source>
        <dbReference type="ARBA" id="ARBA00022777"/>
    </source>
</evidence>
<dbReference type="InterPro" id="IPR017441">
    <property type="entry name" value="Protein_kinase_ATP_BS"/>
</dbReference>
<dbReference type="InterPro" id="IPR000719">
    <property type="entry name" value="Prot_kinase_dom"/>
</dbReference>
<dbReference type="PROSITE" id="PS00108">
    <property type="entry name" value="PROTEIN_KINASE_ST"/>
    <property type="match status" value="1"/>
</dbReference>
<protein>
    <submittedName>
        <fullName evidence="7">Serine/threonine-protein kinase PrkC</fullName>
        <ecNumber evidence="7">2.7.11.1</ecNumber>
    </submittedName>
</protein>
<reference evidence="7 8" key="1">
    <citation type="submission" date="2019-02" db="EMBL/GenBank/DDBJ databases">
        <title>Deep-cultivation of Planctomycetes and their phenomic and genomic characterization uncovers novel biology.</title>
        <authorList>
            <person name="Wiegand S."/>
            <person name="Jogler M."/>
            <person name="Boedeker C."/>
            <person name="Pinto D."/>
            <person name="Vollmers J."/>
            <person name="Rivas-Marin E."/>
            <person name="Kohn T."/>
            <person name="Peeters S.H."/>
            <person name="Heuer A."/>
            <person name="Rast P."/>
            <person name="Oberbeckmann S."/>
            <person name="Bunk B."/>
            <person name="Jeske O."/>
            <person name="Meyerdierks A."/>
            <person name="Storesund J.E."/>
            <person name="Kallscheuer N."/>
            <person name="Luecker S."/>
            <person name="Lage O.M."/>
            <person name="Pohl T."/>
            <person name="Merkel B.J."/>
            <person name="Hornburger P."/>
            <person name="Mueller R.-W."/>
            <person name="Bruemmer F."/>
            <person name="Labrenz M."/>
            <person name="Spormann A.M."/>
            <person name="Op den Camp H."/>
            <person name="Overmann J."/>
            <person name="Amann R."/>
            <person name="Jetten M.S.M."/>
            <person name="Mascher T."/>
            <person name="Medema M.H."/>
            <person name="Devos D.P."/>
            <person name="Kaster A.-K."/>
            <person name="Ovreas L."/>
            <person name="Rohde M."/>
            <person name="Galperin M.Y."/>
            <person name="Jogler C."/>
        </authorList>
    </citation>
    <scope>NUCLEOTIDE SEQUENCE [LARGE SCALE GENOMIC DNA]</scope>
    <source>
        <strain evidence="7 8">Mal4</strain>
    </source>
</reference>
<evidence type="ECO:0000256" key="4">
    <source>
        <dbReference type="ARBA" id="ARBA00022840"/>
    </source>
</evidence>
<keyword evidence="8" id="KW-1185">Reference proteome</keyword>
<feature type="domain" description="Protein kinase" evidence="6">
    <location>
        <begin position="73"/>
        <end position="346"/>
    </location>
</feature>
<dbReference type="InterPro" id="IPR008271">
    <property type="entry name" value="Ser/Thr_kinase_AS"/>
</dbReference>
<organism evidence="7 8">
    <name type="scientific">Maioricimonas rarisocia</name>
    <dbReference type="NCBI Taxonomy" id="2528026"/>
    <lineage>
        <taxon>Bacteria</taxon>
        <taxon>Pseudomonadati</taxon>
        <taxon>Planctomycetota</taxon>
        <taxon>Planctomycetia</taxon>
        <taxon>Planctomycetales</taxon>
        <taxon>Planctomycetaceae</taxon>
        <taxon>Maioricimonas</taxon>
    </lineage>
</organism>
<gene>
    <name evidence="7" type="primary">prkC_4</name>
    <name evidence="7" type="ORF">Mal4_07640</name>
</gene>
<feature type="binding site" evidence="5">
    <location>
        <position position="102"/>
    </location>
    <ligand>
        <name>ATP</name>
        <dbReference type="ChEBI" id="CHEBI:30616"/>
    </ligand>
</feature>
<evidence type="ECO:0000256" key="2">
    <source>
        <dbReference type="ARBA" id="ARBA00022741"/>
    </source>
</evidence>
<accession>A0A517Z1Z4</accession>
<dbReference type="PANTHER" id="PTHR43289">
    <property type="entry name" value="MITOGEN-ACTIVATED PROTEIN KINASE KINASE KINASE 20-RELATED"/>
    <property type="match status" value="1"/>
</dbReference>
<keyword evidence="4 5" id="KW-0067">ATP-binding</keyword>
<evidence type="ECO:0000313" key="8">
    <source>
        <dbReference type="Proteomes" id="UP000320496"/>
    </source>
</evidence>
<dbReference type="GO" id="GO:0004674">
    <property type="term" value="F:protein serine/threonine kinase activity"/>
    <property type="evidence" value="ECO:0007669"/>
    <property type="project" value="UniProtKB-EC"/>
</dbReference>
<keyword evidence="3 7" id="KW-0418">Kinase</keyword>
<name>A0A517Z1Z4_9PLAN</name>
<dbReference type="SMART" id="SM00220">
    <property type="entry name" value="S_TKc"/>
    <property type="match status" value="1"/>
</dbReference>
<dbReference type="Proteomes" id="UP000320496">
    <property type="component" value="Chromosome"/>
</dbReference>
<evidence type="ECO:0000256" key="1">
    <source>
        <dbReference type="ARBA" id="ARBA00022679"/>
    </source>
</evidence>
<dbReference type="InterPro" id="IPR011009">
    <property type="entry name" value="Kinase-like_dom_sf"/>
</dbReference>
<dbReference type="PROSITE" id="PS00107">
    <property type="entry name" value="PROTEIN_KINASE_ATP"/>
    <property type="match status" value="1"/>
</dbReference>
<dbReference type="Gene3D" id="3.30.200.20">
    <property type="entry name" value="Phosphorylase Kinase, domain 1"/>
    <property type="match status" value="1"/>
</dbReference>
<dbReference type="PROSITE" id="PS50011">
    <property type="entry name" value="PROTEIN_KINASE_DOM"/>
    <property type="match status" value="1"/>
</dbReference>
<sequence length="627" mass="68559">MPQPHVSSDADDFFTIAERLSWLEAQDRERLQRRSLDEGLDPSKLAMQEGLLDAIQLDTIETLQQPREIIPGYEIEDIIGRGGMGVVYRARQVTLDRIVALKTILVSRMADVSAVSRFEQEARTVAQLRHPNIIAAYDFGKHGGRLFFAMELVEGEDLERTIVQRGPLDETAAWGIARQVASGLAHGARHGVVHRDIKPANLLLVEPPEGFDLPEGLPMVKITDFGLAFLTADSETRTRLTAENATVGSPHYMAPEQFEGFDADLRSDIYALGASTYHMLAGKAPFDGMRLPQILARKLAGKIDPISMHRDDLHPGTIALIDRMLSHQPEDRFDDYNSLLAAIDALALPIKGSSWAKLASGAPRSSEHTVVVEGLATGTDSGGSLLTEPHVPATGSQGKKSGLIVWATATLIALTAATLIYLRPWQATTEPVPVATTMTDLGASALLFNGVNTNNWLPVGGNWIAIPQQAVLEGTDGLIGRTLFKAEGGRAAPLEYYRLVVFTERRSEDVAAEVHFGMEAVPGRNGLRYVVRHDKDGITIGYRERDRGEFMALGATVPWSNDSGLVAFVLERQPGGWFVSANERPVGAVRLREPEELPEFRLSSENGTTWFSEITVTELAEATTQLH</sequence>
<dbReference type="SUPFAM" id="SSF56112">
    <property type="entry name" value="Protein kinase-like (PK-like)"/>
    <property type="match status" value="1"/>
</dbReference>
<proteinExistence type="predicted"/>
<evidence type="ECO:0000259" key="6">
    <source>
        <dbReference type="PROSITE" id="PS50011"/>
    </source>
</evidence>
<dbReference type="Gene3D" id="1.10.510.10">
    <property type="entry name" value="Transferase(Phosphotransferase) domain 1"/>
    <property type="match status" value="1"/>
</dbReference>
<evidence type="ECO:0000256" key="5">
    <source>
        <dbReference type="PROSITE-ProRule" id="PRU10141"/>
    </source>
</evidence>
<dbReference type="EC" id="2.7.11.1" evidence="7"/>